<sequence length="408" mass="48311">MDIDMHVLVTKIKANQRRRQSNTLGHRRRKFQRHRLPVPEDLRAEKYFPVTRLVITTPRCQPHPFVLPSLFGVMFLSEPPLREVISRNPFKDRGKWLEISLALPMSVDARRVRERTVLLMEQRRKANSSSLKKSGVDEVYGEKEILLDEILDLANDEEEKKKDDKSKAIKEEVLCKDIRKRALDNLTPSKSDENLKKMPKKSASVMSFLKEKAELEKKSKEDELALRREQFNLEKERFEIEKQERLQKLEMEKQQSKLMLTCTINLGQEDNEKFEALFKQIASNKTRETAQAVVNFIDDEIREKEGVIHNLRVSALKRIKNTSFNFNREQKNFDEIILNTNTKHLKDLQDFRDRLHSIPTATDKPREQDGYRPSQGKPGQDRRQNYQRRHYSVNYKGHRYQTQRNKPY</sequence>
<dbReference type="Proteomes" id="UP000005408">
    <property type="component" value="Unassembled WGS sequence"/>
</dbReference>
<feature type="compositionally biased region" description="Basic residues" evidence="2">
    <location>
        <begin position="385"/>
        <end position="408"/>
    </location>
</feature>
<name>A0A8W8IHN3_MAGGI</name>
<evidence type="ECO:0000256" key="1">
    <source>
        <dbReference type="SAM" id="Coils"/>
    </source>
</evidence>
<dbReference type="AlphaFoldDB" id="A0A8W8IHN3"/>
<feature type="coiled-coil region" evidence="1">
    <location>
        <begin position="210"/>
        <end position="255"/>
    </location>
</feature>
<keyword evidence="1" id="KW-0175">Coiled coil</keyword>
<accession>A0A8W8IHN3</accession>
<evidence type="ECO:0000256" key="2">
    <source>
        <dbReference type="SAM" id="MobiDB-lite"/>
    </source>
</evidence>
<evidence type="ECO:0000313" key="4">
    <source>
        <dbReference type="Proteomes" id="UP000005408"/>
    </source>
</evidence>
<dbReference type="EnsemblMetazoa" id="G14004.1">
    <property type="protein sequence ID" value="G14004.1:cds"/>
    <property type="gene ID" value="G14004"/>
</dbReference>
<evidence type="ECO:0000313" key="3">
    <source>
        <dbReference type="EnsemblMetazoa" id="G14004.1:cds"/>
    </source>
</evidence>
<protein>
    <submittedName>
        <fullName evidence="3">Uncharacterized protein</fullName>
    </submittedName>
</protein>
<dbReference type="PANTHER" id="PTHR37558:SF1">
    <property type="entry name" value="HTH CENPB-TYPE DOMAIN-CONTAINING PROTEIN"/>
    <property type="match status" value="1"/>
</dbReference>
<proteinExistence type="predicted"/>
<feature type="region of interest" description="Disordered" evidence="2">
    <location>
        <begin position="358"/>
        <end position="408"/>
    </location>
</feature>
<keyword evidence="4" id="KW-1185">Reference proteome</keyword>
<organism evidence="3 4">
    <name type="scientific">Magallana gigas</name>
    <name type="common">Pacific oyster</name>
    <name type="synonym">Crassostrea gigas</name>
    <dbReference type="NCBI Taxonomy" id="29159"/>
    <lineage>
        <taxon>Eukaryota</taxon>
        <taxon>Metazoa</taxon>
        <taxon>Spiralia</taxon>
        <taxon>Lophotrochozoa</taxon>
        <taxon>Mollusca</taxon>
        <taxon>Bivalvia</taxon>
        <taxon>Autobranchia</taxon>
        <taxon>Pteriomorphia</taxon>
        <taxon>Ostreida</taxon>
        <taxon>Ostreoidea</taxon>
        <taxon>Ostreidae</taxon>
        <taxon>Magallana</taxon>
    </lineage>
</organism>
<reference evidence="3" key="1">
    <citation type="submission" date="2022-08" db="UniProtKB">
        <authorList>
            <consortium name="EnsemblMetazoa"/>
        </authorList>
    </citation>
    <scope>IDENTIFICATION</scope>
    <source>
        <strain evidence="3">05x7-T-G4-1.051#20</strain>
    </source>
</reference>
<dbReference type="PANTHER" id="PTHR37558">
    <property type="entry name" value="HTH CENPB-TYPE DOMAIN-CONTAINING PROTEIN"/>
    <property type="match status" value="1"/>
</dbReference>